<evidence type="ECO:0000313" key="2">
    <source>
        <dbReference type="Proteomes" id="UP000055024"/>
    </source>
</evidence>
<name>A0A0V1DMI6_9BILA</name>
<dbReference type="AlphaFoldDB" id="A0A0V1DMI6"/>
<organism evidence="1 2">
    <name type="scientific">Trichinella zimbabwensis</name>
    <dbReference type="NCBI Taxonomy" id="268475"/>
    <lineage>
        <taxon>Eukaryota</taxon>
        <taxon>Metazoa</taxon>
        <taxon>Ecdysozoa</taxon>
        <taxon>Nematoda</taxon>
        <taxon>Enoplea</taxon>
        <taxon>Dorylaimia</taxon>
        <taxon>Trichinellida</taxon>
        <taxon>Trichinellidae</taxon>
        <taxon>Trichinella</taxon>
    </lineage>
</organism>
<feature type="non-terminal residue" evidence="1">
    <location>
        <position position="1"/>
    </location>
</feature>
<dbReference type="Proteomes" id="UP000055024">
    <property type="component" value="Unassembled WGS sequence"/>
</dbReference>
<dbReference type="EMBL" id="JYDP01009534">
    <property type="protein sequence ID" value="KRY62571.1"/>
    <property type="molecule type" value="Genomic_DNA"/>
</dbReference>
<gene>
    <name evidence="1" type="ORF">T11_961</name>
</gene>
<accession>A0A0V1DMI6</accession>
<reference evidence="1 2" key="1">
    <citation type="submission" date="2015-01" db="EMBL/GenBank/DDBJ databases">
        <title>Evolution of Trichinella species and genotypes.</title>
        <authorList>
            <person name="Korhonen P.K."/>
            <person name="Edoardo P."/>
            <person name="Giuseppe L.R."/>
            <person name="Gasser R.B."/>
        </authorList>
    </citation>
    <scope>NUCLEOTIDE SEQUENCE [LARGE SCALE GENOMIC DNA]</scope>
    <source>
        <strain evidence="1">ISS1029</strain>
    </source>
</reference>
<proteinExistence type="predicted"/>
<comment type="caution">
    <text evidence="1">The sequence shown here is derived from an EMBL/GenBank/DDBJ whole genome shotgun (WGS) entry which is preliminary data.</text>
</comment>
<sequence>LYTFSLGLDLCILQVLRNMKKIAIKKFDESW</sequence>
<protein>
    <submittedName>
        <fullName evidence="1">Uncharacterized protein</fullName>
    </submittedName>
</protein>
<evidence type="ECO:0000313" key="1">
    <source>
        <dbReference type="EMBL" id="KRY62571.1"/>
    </source>
</evidence>
<keyword evidence="2" id="KW-1185">Reference proteome</keyword>